<sequence>MATVAVANSLQKRIMTSCETTTNTIRPKALRRRLSLNLIPMKLNPADLGPAWSDGPLSASVLPDFLTDWTRSYHINEISHENALNEKPIKRRRTEESTDPQAFHSELSEQKLCCFKENGLISCSELAALLSLPSSSDNSSTLPLILDLRSLSAQSCLRIQNAVGMPCESRVKLRLALPNLDQYLRNGAIDETPTTTVANDNKLVVICTDFVNGAVRGSDNLINSLIMHLQRNHRVTVRVLQGGFREFRRSYPHLCEKPAVRKRGVTSPENSSLKAPVSTSCPQYGTSPDSEQAGGQAFLSNGTASDEKSCTNYRISYNQLLLPGLSLVLSSTYPNECDERLATDRPFTGSPEDDNSTKRSASLPYLPTNPLYSAFSYNDEFEDTEDVFRARASQILPFLYLGNEIDGTSEQILTTCNIRSVLNVTTKVPFLDETRFRCRRLPASDLQSQDLRPLFTSAFQFIEEARCSGTAVLVHCQAGVSRSPSLVIAYLMAHSRLSLRDAYQLVKSKRSVISPNFAFLGQLCEFEADLTAGRAERKPDTLISLIPDAAFTTPLSDDLVSITTSISSAGEPMNANGGDGSEQTVVNSIECTPSVGSHSACSKSDK</sequence>
<dbReference type="PANTHER" id="PTHR10159">
    <property type="entry name" value="DUAL SPECIFICITY PROTEIN PHOSPHATASE"/>
    <property type="match status" value="1"/>
</dbReference>
<evidence type="ECO:0000313" key="9">
    <source>
        <dbReference type="EMBL" id="CAL5137289.1"/>
    </source>
</evidence>
<name>A0AAV2TJZ3_CALDB</name>
<dbReference type="SMART" id="SM00195">
    <property type="entry name" value="DSPc"/>
    <property type="match status" value="1"/>
</dbReference>
<feature type="compositionally biased region" description="Polar residues" evidence="5">
    <location>
        <begin position="267"/>
        <end position="290"/>
    </location>
</feature>
<dbReference type="Gene3D" id="3.90.190.10">
    <property type="entry name" value="Protein tyrosine phosphatase superfamily"/>
    <property type="match status" value="1"/>
</dbReference>
<dbReference type="InterPro" id="IPR029021">
    <property type="entry name" value="Prot-tyrosine_phosphatase-like"/>
</dbReference>
<evidence type="ECO:0000256" key="1">
    <source>
        <dbReference type="ARBA" id="ARBA00008601"/>
    </source>
</evidence>
<dbReference type="GO" id="GO:0005829">
    <property type="term" value="C:cytosol"/>
    <property type="evidence" value="ECO:0007669"/>
    <property type="project" value="TreeGrafter"/>
</dbReference>
<dbReference type="EMBL" id="CAXLJL010000379">
    <property type="protein sequence ID" value="CAL5137289.1"/>
    <property type="molecule type" value="Genomic_DNA"/>
</dbReference>
<organism evidence="9 10">
    <name type="scientific">Calicophoron daubneyi</name>
    <name type="common">Rumen fluke</name>
    <name type="synonym">Paramphistomum daubneyi</name>
    <dbReference type="NCBI Taxonomy" id="300641"/>
    <lineage>
        <taxon>Eukaryota</taxon>
        <taxon>Metazoa</taxon>
        <taxon>Spiralia</taxon>
        <taxon>Lophotrochozoa</taxon>
        <taxon>Platyhelminthes</taxon>
        <taxon>Trematoda</taxon>
        <taxon>Digenea</taxon>
        <taxon>Plagiorchiida</taxon>
        <taxon>Pronocephalata</taxon>
        <taxon>Paramphistomoidea</taxon>
        <taxon>Paramphistomidae</taxon>
        <taxon>Calicophoron</taxon>
    </lineage>
</organism>
<dbReference type="PANTHER" id="PTHR10159:SF528">
    <property type="entry name" value="PUCKERED, ISOFORM A"/>
    <property type="match status" value="1"/>
</dbReference>
<dbReference type="InterPro" id="IPR001763">
    <property type="entry name" value="Rhodanese-like_dom"/>
</dbReference>
<dbReference type="EC" id="3.1.3.48" evidence="2"/>
<dbReference type="GO" id="GO:0017017">
    <property type="term" value="F:MAP kinase tyrosine/serine/threonine phosphatase activity"/>
    <property type="evidence" value="ECO:0007669"/>
    <property type="project" value="TreeGrafter"/>
</dbReference>
<dbReference type="Proteomes" id="UP001497525">
    <property type="component" value="Unassembled WGS sequence"/>
</dbReference>
<gene>
    <name evidence="9" type="ORF">CDAUBV1_LOCUS11616</name>
</gene>
<keyword evidence="3" id="KW-0378">Hydrolase</keyword>
<evidence type="ECO:0000256" key="3">
    <source>
        <dbReference type="ARBA" id="ARBA00022801"/>
    </source>
</evidence>
<proteinExistence type="inferred from homology"/>
<feature type="region of interest" description="Disordered" evidence="5">
    <location>
        <begin position="261"/>
        <end position="300"/>
    </location>
</feature>
<dbReference type="GO" id="GO:0043409">
    <property type="term" value="P:negative regulation of MAPK cascade"/>
    <property type="evidence" value="ECO:0007669"/>
    <property type="project" value="TreeGrafter"/>
</dbReference>
<dbReference type="SUPFAM" id="SSF52821">
    <property type="entry name" value="Rhodanese/Cell cycle control phosphatase"/>
    <property type="match status" value="1"/>
</dbReference>
<evidence type="ECO:0000256" key="2">
    <source>
        <dbReference type="ARBA" id="ARBA00013064"/>
    </source>
</evidence>
<dbReference type="GO" id="GO:0033550">
    <property type="term" value="F:MAP kinase tyrosine phosphatase activity"/>
    <property type="evidence" value="ECO:0007669"/>
    <property type="project" value="TreeGrafter"/>
</dbReference>
<dbReference type="InterPro" id="IPR000340">
    <property type="entry name" value="Dual-sp_phosphatase_cat-dom"/>
</dbReference>
<dbReference type="PROSITE" id="PS50054">
    <property type="entry name" value="TYR_PHOSPHATASE_DUAL"/>
    <property type="match status" value="1"/>
</dbReference>
<dbReference type="InterPro" id="IPR036873">
    <property type="entry name" value="Rhodanese-like_dom_sf"/>
</dbReference>
<feature type="domain" description="Rhodanese" evidence="8">
    <location>
        <begin position="237"/>
        <end position="256"/>
    </location>
</feature>
<evidence type="ECO:0000259" key="8">
    <source>
        <dbReference type="PROSITE" id="PS50206"/>
    </source>
</evidence>
<evidence type="ECO:0000256" key="5">
    <source>
        <dbReference type="SAM" id="MobiDB-lite"/>
    </source>
</evidence>
<dbReference type="SUPFAM" id="SSF52799">
    <property type="entry name" value="(Phosphotyrosine protein) phosphatases II"/>
    <property type="match status" value="1"/>
</dbReference>
<evidence type="ECO:0000256" key="4">
    <source>
        <dbReference type="ARBA" id="ARBA00022912"/>
    </source>
</evidence>
<reference evidence="9" key="1">
    <citation type="submission" date="2024-06" db="EMBL/GenBank/DDBJ databases">
        <authorList>
            <person name="Liu X."/>
            <person name="Lenzi L."/>
            <person name="Haldenby T S."/>
            <person name="Uol C."/>
        </authorList>
    </citation>
    <scope>NUCLEOTIDE SEQUENCE</scope>
</reference>
<dbReference type="GO" id="GO:0008330">
    <property type="term" value="F:protein tyrosine/threonine phosphatase activity"/>
    <property type="evidence" value="ECO:0007669"/>
    <property type="project" value="TreeGrafter"/>
</dbReference>
<accession>A0AAV2TJZ3</accession>
<comment type="similarity">
    <text evidence="1">Belongs to the protein-tyrosine phosphatase family. Non-receptor class dual specificity subfamily.</text>
</comment>
<dbReference type="PROSITE" id="PS00383">
    <property type="entry name" value="TYR_PHOSPHATASE_1"/>
    <property type="match status" value="1"/>
</dbReference>
<feature type="region of interest" description="Disordered" evidence="5">
    <location>
        <begin position="340"/>
        <end position="363"/>
    </location>
</feature>
<dbReference type="Gene3D" id="3.40.250.10">
    <property type="entry name" value="Rhodanese-like domain"/>
    <property type="match status" value="1"/>
</dbReference>
<evidence type="ECO:0000259" key="7">
    <source>
        <dbReference type="PROSITE" id="PS50056"/>
    </source>
</evidence>
<dbReference type="Pfam" id="PF00782">
    <property type="entry name" value="DSPc"/>
    <property type="match status" value="1"/>
</dbReference>
<dbReference type="InterPro" id="IPR000387">
    <property type="entry name" value="Tyr_Pase_dom"/>
</dbReference>
<dbReference type="AlphaFoldDB" id="A0AAV2TJZ3"/>
<dbReference type="InterPro" id="IPR016130">
    <property type="entry name" value="Tyr_Pase_AS"/>
</dbReference>
<dbReference type="PROSITE" id="PS50206">
    <property type="entry name" value="RHODANESE_3"/>
    <property type="match status" value="1"/>
</dbReference>
<dbReference type="InterPro" id="IPR020422">
    <property type="entry name" value="TYR_PHOSPHATASE_DUAL_dom"/>
</dbReference>
<comment type="caution">
    <text evidence="9">The sequence shown here is derived from an EMBL/GenBank/DDBJ whole genome shotgun (WGS) entry which is preliminary data.</text>
</comment>
<feature type="domain" description="Tyrosine specific protein phosphatases" evidence="7">
    <location>
        <begin position="453"/>
        <end position="510"/>
    </location>
</feature>
<evidence type="ECO:0000313" key="10">
    <source>
        <dbReference type="Proteomes" id="UP001497525"/>
    </source>
</evidence>
<keyword evidence="4" id="KW-0904">Protein phosphatase</keyword>
<feature type="domain" description="Tyrosine-protein phosphatase" evidence="6">
    <location>
        <begin position="391"/>
        <end position="532"/>
    </location>
</feature>
<evidence type="ECO:0000259" key="6">
    <source>
        <dbReference type="PROSITE" id="PS50054"/>
    </source>
</evidence>
<protein>
    <recommendedName>
        <fullName evidence="2">protein-tyrosine-phosphatase</fullName>
        <ecNumber evidence="2">3.1.3.48</ecNumber>
    </recommendedName>
</protein>
<dbReference type="PROSITE" id="PS50056">
    <property type="entry name" value="TYR_PHOSPHATASE_2"/>
    <property type="match status" value="1"/>
</dbReference>